<organism evidence="3">
    <name type="scientific">marine metagenome</name>
    <dbReference type="NCBI Taxonomy" id="408172"/>
    <lineage>
        <taxon>unclassified sequences</taxon>
        <taxon>metagenomes</taxon>
        <taxon>ecological metagenomes</taxon>
    </lineage>
</organism>
<evidence type="ECO:0000256" key="1">
    <source>
        <dbReference type="SAM" id="Phobius"/>
    </source>
</evidence>
<gene>
    <name evidence="3" type="ORF">METZ01_LOCUS105595</name>
</gene>
<dbReference type="EMBL" id="UINC01012023">
    <property type="protein sequence ID" value="SVA52741.1"/>
    <property type="molecule type" value="Genomic_DNA"/>
</dbReference>
<reference evidence="3" key="1">
    <citation type="submission" date="2018-05" db="EMBL/GenBank/DDBJ databases">
        <authorList>
            <person name="Lanie J.A."/>
            <person name="Ng W.-L."/>
            <person name="Kazmierczak K.M."/>
            <person name="Andrzejewski T.M."/>
            <person name="Davidsen T.M."/>
            <person name="Wayne K.J."/>
            <person name="Tettelin H."/>
            <person name="Glass J.I."/>
            <person name="Rusch D."/>
            <person name="Podicherti R."/>
            <person name="Tsui H.-C.T."/>
            <person name="Winkler M.E."/>
        </authorList>
    </citation>
    <scope>NUCLEOTIDE SEQUENCE</scope>
</reference>
<evidence type="ECO:0000259" key="2">
    <source>
        <dbReference type="Pfam" id="PF06808"/>
    </source>
</evidence>
<protein>
    <recommendedName>
        <fullName evidence="2">TRAP C4-dicarboxylate transport system permease DctM subunit domain-containing protein</fullName>
    </recommendedName>
</protein>
<dbReference type="AlphaFoldDB" id="A0A381WKC0"/>
<proteinExistence type="predicted"/>
<feature type="transmembrane region" description="Helical" evidence="1">
    <location>
        <begin position="18"/>
        <end position="41"/>
    </location>
</feature>
<name>A0A381WKC0_9ZZZZ</name>
<evidence type="ECO:0000313" key="3">
    <source>
        <dbReference type="EMBL" id="SVA52741.1"/>
    </source>
</evidence>
<dbReference type="Pfam" id="PF06808">
    <property type="entry name" value="DctM"/>
    <property type="match status" value="1"/>
</dbReference>
<keyword evidence="1" id="KW-0812">Transmembrane</keyword>
<keyword evidence="1" id="KW-0472">Membrane</keyword>
<feature type="domain" description="TRAP C4-dicarboxylate transport system permease DctM subunit" evidence="2">
    <location>
        <begin position="2"/>
        <end position="50"/>
    </location>
</feature>
<sequence length="55" mass="5865">MLLPIINQFGIDRVHFDLIITSALLIGIAASPMGIGLYIMVEVGKVPFVRGAIAV</sequence>
<dbReference type="InterPro" id="IPR010656">
    <property type="entry name" value="DctM"/>
</dbReference>
<keyword evidence="1" id="KW-1133">Transmembrane helix</keyword>
<accession>A0A381WKC0</accession>